<reference evidence="8" key="1">
    <citation type="submission" date="2013-07" db="EMBL/GenBank/DDBJ databases">
        <title>Sub-species coevolution in mutualistic symbiosis.</title>
        <authorList>
            <person name="Murfin K."/>
            <person name="Klassen J."/>
            <person name="Lee M."/>
            <person name="Forst S."/>
            <person name="Stock P."/>
            <person name="Goodrich-Blair H."/>
        </authorList>
    </citation>
    <scope>NUCLEOTIDE SEQUENCE [LARGE SCALE GENOMIC DNA]</scope>
    <source>
        <strain evidence="8">Intermedium</strain>
    </source>
</reference>
<dbReference type="PANTHER" id="PTHR30086">
    <property type="entry name" value="ARGININE EXPORTER PROTEIN ARGO"/>
    <property type="match status" value="1"/>
</dbReference>
<evidence type="ECO:0000256" key="4">
    <source>
        <dbReference type="ARBA" id="ARBA00022970"/>
    </source>
</evidence>
<dbReference type="GO" id="GO:0005886">
    <property type="term" value="C:plasma membrane"/>
    <property type="evidence" value="ECO:0007669"/>
    <property type="project" value="UniProtKB-SubCell"/>
</dbReference>
<evidence type="ECO:0000256" key="6">
    <source>
        <dbReference type="ARBA" id="ARBA00023136"/>
    </source>
</evidence>
<sequence length="201" mass="21752">MTASLIFSLSTFLLISAITPGPNNMLLTSSGANFGFRRSLPLWVGILLGIQTILLLSAFGVGAVLLLYPTMHTVLKVLGSLYLLRLAWKTSTAHYKRLETANLAAVPIKGHQGWLLQFLNPKAWMMGLGAVGSYSLQGDLYNHSVVVISMVMLVCNLIAGTVWTALGSLIGSLLRSRNAWFIFNITMGILTAACVPLIWMG</sequence>
<dbReference type="GO" id="GO:0033228">
    <property type="term" value="P:cysteine export across plasma membrane"/>
    <property type="evidence" value="ECO:0007669"/>
    <property type="project" value="TreeGrafter"/>
</dbReference>
<evidence type="ECO:0000256" key="3">
    <source>
        <dbReference type="ARBA" id="ARBA00022692"/>
    </source>
</evidence>
<keyword evidence="5 7" id="KW-1133">Transmembrane helix</keyword>
<dbReference type="PANTHER" id="PTHR30086:SF20">
    <property type="entry name" value="ARGININE EXPORTER PROTEIN ARGO-RELATED"/>
    <property type="match status" value="1"/>
</dbReference>
<dbReference type="AlphaFoldDB" id="A0A077QKA4"/>
<evidence type="ECO:0000256" key="5">
    <source>
        <dbReference type="ARBA" id="ARBA00022989"/>
    </source>
</evidence>
<evidence type="ECO:0000256" key="2">
    <source>
        <dbReference type="ARBA" id="ARBA00022475"/>
    </source>
</evidence>
<dbReference type="Pfam" id="PF01810">
    <property type="entry name" value="LysE"/>
    <property type="match status" value="1"/>
</dbReference>
<keyword evidence="4" id="KW-0813">Transport</keyword>
<evidence type="ECO:0000313" key="8">
    <source>
        <dbReference type="EMBL" id="CDH33660.1"/>
    </source>
</evidence>
<evidence type="ECO:0000256" key="7">
    <source>
        <dbReference type="SAM" id="Phobius"/>
    </source>
</evidence>
<comment type="subcellular location">
    <subcellularLocation>
        <location evidence="1">Cell membrane</location>
        <topology evidence="1">Multi-pass membrane protein</topology>
    </subcellularLocation>
</comment>
<dbReference type="EMBL" id="CBTB010000195">
    <property type="protein sequence ID" value="CDH33660.1"/>
    <property type="molecule type" value="Genomic_DNA"/>
</dbReference>
<proteinExistence type="predicted"/>
<feature type="transmembrane region" description="Helical" evidence="7">
    <location>
        <begin position="145"/>
        <end position="166"/>
    </location>
</feature>
<dbReference type="Proteomes" id="UP000028480">
    <property type="component" value="Unassembled WGS sequence"/>
</dbReference>
<accession>A0A077QKA4</accession>
<comment type="caution">
    <text evidence="8">The sequence shown here is derived from an EMBL/GenBank/DDBJ whole genome shotgun (WGS) entry which is preliminary data.</text>
</comment>
<gene>
    <name evidence="8" type="ORF">XBI1_2740053</name>
</gene>
<dbReference type="GO" id="GO:0015171">
    <property type="term" value="F:amino acid transmembrane transporter activity"/>
    <property type="evidence" value="ECO:0007669"/>
    <property type="project" value="TreeGrafter"/>
</dbReference>
<protein>
    <submittedName>
        <fullName evidence="8">Putative O-acetylserine/cysteine transport protein (RhtB family)</fullName>
    </submittedName>
</protein>
<keyword evidence="3 7" id="KW-0812">Transmembrane</keyword>
<evidence type="ECO:0000256" key="1">
    <source>
        <dbReference type="ARBA" id="ARBA00004651"/>
    </source>
</evidence>
<dbReference type="InterPro" id="IPR001123">
    <property type="entry name" value="LeuE-type"/>
</dbReference>
<dbReference type="RefSeq" id="WP_038189361.1">
    <property type="nucleotide sequence ID" value="NZ_CAWLWA010000191.1"/>
</dbReference>
<organism evidence="8">
    <name type="scientific">Xenorhabdus bovienii str. Intermedium</name>
    <dbReference type="NCBI Taxonomy" id="1379677"/>
    <lineage>
        <taxon>Bacteria</taxon>
        <taxon>Pseudomonadati</taxon>
        <taxon>Pseudomonadota</taxon>
        <taxon>Gammaproteobacteria</taxon>
        <taxon>Enterobacterales</taxon>
        <taxon>Morganellaceae</taxon>
        <taxon>Xenorhabdus</taxon>
    </lineage>
</organism>
<dbReference type="HOGENOM" id="CLU_079569_1_0_6"/>
<feature type="transmembrane region" description="Helical" evidence="7">
    <location>
        <begin position="178"/>
        <end position="199"/>
    </location>
</feature>
<keyword evidence="2" id="KW-1003">Cell membrane</keyword>
<name>A0A077QKA4_XENBV</name>
<keyword evidence="6 7" id="KW-0472">Membrane</keyword>
<keyword evidence="4" id="KW-0029">Amino-acid transport</keyword>
<feature type="transmembrane region" description="Helical" evidence="7">
    <location>
        <begin position="41"/>
        <end position="68"/>
    </location>
</feature>